<dbReference type="Pfam" id="PF17203">
    <property type="entry name" value="sCache_3_2"/>
    <property type="match status" value="1"/>
</dbReference>
<dbReference type="EC" id="2.7.13.3" evidence="3"/>
<dbReference type="Proteomes" id="UP000254519">
    <property type="component" value="Unassembled WGS sequence"/>
</dbReference>
<dbReference type="Gene3D" id="3.30.450.20">
    <property type="entry name" value="PAS domain"/>
    <property type="match status" value="2"/>
</dbReference>
<dbReference type="Gene3D" id="1.10.287.130">
    <property type="match status" value="1"/>
</dbReference>
<evidence type="ECO:0000256" key="9">
    <source>
        <dbReference type="ARBA" id="ARBA00022777"/>
    </source>
</evidence>
<dbReference type="GO" id="GO:0000155">
    <property type="term" value="F:phosphorelay sensor kinase activity"/>
    <property type="evidence" value="ECO:0007669"/>
    <property type="project" value="TreeGrafter"/>
</dbReference>
<evidence type="ECO:0000256" key="4">
    <source>
        <dbReference type="ARBA" id="ARBA00022475"/>
    </source>
</evidence>
<dbReference type="PRINTS" id="PR00344">
    <property type="entry name" value="BCTRLSENSOR"/>
</dbReference>
<keyword evidence="13 14" id="KW-0472">Membrane</keyword>
<evidence type="ECO:0000256" key="12">
    <source>
        <dbReference type="ARBA" id="ARBA00023012"/>
    </source>
</evidence>
<dbReference type="SUPFAM" id="SSF55874">
    <property type="entry name" value="ATPase domain of HSP90 chaperone/DNA topoisomerase II/histidine kinase"/>
    <property type="match status" value="1"/>
</dbReference>
<name>A0A380C2N2_SPOPA</name>
<sequence length="529" mass="58131">MSKNKNVSLQTKLTVLVCTVVLIAIAVTAYLIGNKAIANSKEFHANKVMDLAKTISHTQLIQDGLIGKESPDKIQTFTKSVQEETGVEYIVVLNKEHIRLSHPVGERIGEYFVGGDEDRAYEGESYTSTAHGTLGESLRAFVPIYHEHELVGVVSVGVLSENIQAAVFESLKTIYIAIGVGLLVGIIGAFLLARQVKKTLYGLEPKDIAKRLGERDAMLESVKEGILAMNDEGEIIVANQAANQIFQKAGITESLIGQQADAFPQMSALKEVLQTGNTSLDEQQNLNGIEIVVNRVPVVLNGKIVGALATFRDKTELTSLVEQLSSAKSFAEILRVQTHEFMNKLHVISAMVHTKSYEELQAYTTYISSAYQQEVGAVSRLVKDPVLSGFLVNKLSEARKFDIEIDLTGERPLPALKNIVHMDKIITIVGNLFDNASEAVRDQTFAHIEMTVHYENNFFYFDIRDNGPGLNENEASQIGISTKGENRGYGLYLINKALNELGGTIKVTTSKDTGTEFNVKIPYEGDIHD</sequence>
<keyword evidence="6 16" id="KW-0808">Transferase</keyword>
<dbReference type="Pfam" id="PF02518">
    <property type="entry name" value="HATPase_c"/>
    <property type="match status" value="1"/>
</dbReference>
<evidence type="ECO:0000256" key="8">
    <source>
        <dbReference type="ARBA" id="ARBA00022741"/>
    </source>
</evidence>
<evidence type="ECO:0000256" key="10">
    <source>
        <dbReference type="ARBA" id="ARBA00022840"/>
    </source>
</evidence>
<dbReference type="GO" id="GO:0005524">
    <property type="term" value="F:ATP binding"/>
    <property type="evidence" value="ECO:0007669"/>
    <property type="project" value="UniProtKB-KW"/>
</dbReference>
<dbReference type="PANTHER" id="PTHR43547">
    <property type="entry name" value="TWO-COMPONENT HISTIDINE KINASE"/>
    <property type="match status" value="1"/>
</dbReference>
<dbReference type="FunFam" id="3.30.450.20:FF:000018">
    <property type="entry name" value="Sensor histidine kinase DcuS"/>
    <property type="match status" value="1"/>
</dbReference>
<dbReference type="PROSITE" id="PS50109">
    <property type="entry name" value="HIS_KIN"/>
    <property type="match status" value="1"/>
</dbReference>
<gene>
    <name evidence="16" type="primary">dcuS</name>
    <name evidence="16" type="ORF">NCTC4822_02081</name>
</gene>
<comment type="catalytic activity">
    <reaction evidence="1">
        <text>ATP + protein L-histidine = ADP + protein N-phospho-L-histidine.</text>
        <dbReference type="EC" id="2.7.13.3"/>
    </reaction>
</comment>
<dbReference type="OrthoDB" id="9792686at2"/>
<keyword evidence="9 16" id="KW-0418">Kinase</keyword>
<feature type="transmembrane region" description="Helical" evidence="14">
    <location>
        <begin position="174"/>
        <end position="193"/>
    </location>
</feature>
<keyword evidence="7 14" id="KW-0812">Transmembrane</keyword>
<dbReference type="InterPro" id="IPR029151">
    <property type="entry name" value="Sensor-like_sf"/>
</dbReference>
<evidence type="ECO:0000313" key="16">
    <source>
        <dbReference type="EMBL" id="SUJ11151.1"/>
    </source>
</evidence>
<evidence type="ECO:0000256" key="14">
    <source>
        <dbReference type="SAM" id="Phobius"/>
    </source>
</evidence>
<dbReference type="InterPro" id="IPR003594">
    <property type="entry name" value="HATPase_dom"/>
</dbReference>
<organism evidence="16 17">
    <name type="scientific">Sporosarcina pasteurii</name>
    <name type="common">Bacillus pasteurii</name>
    <dbReference type="NCBI Taxonomy" id="1474"/>
    <lineage>
        <taxon>Bacteria</taxon>
        <taxon>Bacillati</taxon>
        <taxon>Bacillota</taxon>
        <taxon>Bacilli</taxon>
        <taxon>Bacillales</taxon>
        <taxon>Caryophanaceae</taxon>
        <taxon>Sporosarcina</taxon>
    </lineage>
</organism>
<keyword evidence="12" id="KW-0902">Two-component regulatory system</keyword>
<dbReference type="SUPFAM" id="SSF55785">
    <property type="entry name" value="PYP-like sensor domain (PAS domain)"/>
    <property type="match status" value="1"/>
</dbReference>
<keyword evidence="11 14" id="KW-1133">Transmembrane helix</keyword>
<dbReference type="Pfam" id="PF14689">
    <property type="entry name" value="SPOB_a"/>
    <property type="match status" value="1"/>
</dbReference>
<dbReference type="Gene3D" id="3.30.565.10">
    <property type="entry name" value="Histidine kinase-like ATPase, C-terminal domain"/>
    <property type="match status" value="1"/>
</dbReference>
<keyword evidence="4" id="KW-1003">Cell membrane</keyword>
<evidence type="ECO:0000256" key="1">
    <source>
        <dbReference type="ARBA" id="ARBA00000085"/>
    </source>
</evidence>
<dbReference type="PANTHER" id="PTHR43547:SF10">
    <property type="entry name" value="SENSOR HISTIDINE KINASE DCUS"/>
    <property type="match status" value="1"/>
</dbReference>
<evidence type="ECO:0000256" key="7">
    <source>
        <dbReference type="ARBA" id="ARBA00022692"/>
    </source>
</evidence>
<dbReference type="AlphaFoldDB" id="A0A380C2N2"/>
<dbReference type="InterPro" id="IPR035965">
    <property type="entry name" value="PAS-like_dom_sf"/>
</dbReference>
<dbReference type="Pfam" id="PF00989">
    <property type="entry name" value="PAS"/>
    <property type="match status" value="1"/>
</dbReference>
<keyword evidence="8" id="KW-0547">Nucleotide-binding</keyword>
<keyword evidence="10" id="KW-0067">ATP-binding</keyword>
<dbReference type="InterPro" id="IPR036890">
    <property type="entry name" value="HATPase_C_sf"/>
</dbReference>
<feature type="transmembrane region" description="Helical" evidence="14">
    <location>
        <begin position="12"/>
        <end position="32"/>
    </location>
</feature>
<evidence type="ECO:0000256" key="6">
    <source>
        <dbReference type="ARBA" id="ARBA00022679"/>
    </source>
</evidence>
<dbReference type="EMBL" id="UGYZ01000002">
    <property type="protein sequence ID" value="SUJ11151.1"/>
    <property type="molecule type" value="Genomic_DNA"/>
</dbReference>
<evidence type="ECO:0000256" key="13">
    <source>
        <dbReference type="ARBA" id="ARBA00023136"/>
    </source>
</evidence>
<dbReference type="GO" id="GO:0005886">
    <property type="term" value="C:plasma membrane"/>
    <property type="evidence" value="ECO:0007669"/>
    <property type="project" value="UniProtKB-SubCell"/>
</dbReference>
<protein>
    <recommendedName>
        <fullName evidence="3">histidine kinase</fullName>
        <ecNumber evidence="3">2.7.13.3</ecNumber>
    </recommendedName>
</protein>
<evidence type="ECO:0000256" key="11">
    <source>
        <dbReference type="ARBA" id="ARBA00022989"/>
    </source>
</evidence>
<feature type="domain" description="Histidine kinase" evidence="15">
    <location>
        <begin position="336"/>
        <end position="525"/>
    </location>
</feature>
<dbReference type="InterPro" id="IPR004358">
    <property type="entry name" value="Sig_transdc_His_kin-like_C"/>
</dbReference>
<evidence type="ECO:0000256" key="3">
    <source>
        <dbReference type="ARBA" id="ARBA00012438"/>
    </source>
</evidence>
<dbReference type="SUPFAM" id="SSF103190">
    <property type="entry name" value="Sensory domain-like"/>
    <property type="match status" value="1"/>
</dbReference>
<proteinExistence type="predicted"/>
<evidence type="ECO:0000256" key="2">
    <source>
        <dbReference type="ARBA" id="ARBA00004651"/>
    </source>
</evidence>
<dbReference type="GO" id="GO:0006355">
    <property type="term" value="P:regulation of DNA-templated transcription"/>
    <property type="evidence" value="ECO:0007669"/>
    <property type="project" value="InterPro"/>
</dbReference>
<dbReference type="InterPro" id="IPR033463">
    <property type="entry name" value="sCache_3"/>
</dbReference>
<keyword evidence="5" id="KW-0597">Phosphoprotein</keyword>
<evidence type="ECO:0000259" key="15">
    <source>
        <dbReference type="PROSITE" id="PS50109"/>
    </source>
</evidence>
<keyword evidence="17" id="KW-1185">Reference proteome</keyword>
<dbReference type="RefSeq" id="WP_115361939.1">
    <property type="nucleotide sequence ID" value="NZ_CP038012.1"/>
</dbReference>
<comment type="subcellular location">
    <subcellularLocation>
        <location evidence="2">Cell membrane</location>
        <topology evidence="2">Multi-pass membrane protein</topology>
    </subcellularLocation>
</comment>
<evidence type="ECO:0000313" key="17">
    <source>
        <dbReference type="Proteomes" id="UP000254519"/>
    </source>
</evidence>
<dbReference type="InterPro" id="IPR039506">
    <property type="entry name" value="SPOB_a"/>
</dbReference>
<dbReference type="InterPro" id="IPR005467">
    <property type="entry name" value="His_kinase_dom"/>
</dbReference>
<reference evidence="16 17" key="1">
    <citation type="submission" date="2018-06" db="EMBL/GenBank/DDBJ databases">
        <authorList>
            <consortium name="Pathogen Informatics"/>
            <person name="Doyle S."/>
        </authorList>
    </citation>
    <scope>NUCLEOTIDE SEQUENCE [LARGE SCALE GENOMIC DNA]</scope>
    <source>
        <strain evidence="17">ATCC 11859 / DSM 33 / NCIB 8841 / NCTC 4822</strain>
    </source>
</reference>
<accession>A0A380C2N2</accession>
<dbReference type="SMART" id="SM00387">
    <property type="entry name" value="HATPase_c"/>
    <property type="match status" value="1"/>
</dbReference>
<dbReference type="InterPro" id="IPR013767">
    <property type="entry name" value="PAS_fold"/>
</dbReference>
<dbReference type="NCBIfam" id="NF008298">
    <property type="entry name" value="PRK11086.1"/>
    <property type="match status" value="1"/>
</dbReference>
<evidence type="ECO:0000256" key="5">
    <source>
        <dbReference type="ARBA" id="ARBA00022553"/>
    </source>
</evidence>